<evidence type="ECO:0000313" key="2">
    <source>
        <dbReference type="EMBL" id="CAE0112536.1"/>
    </source>
</evidence>
<sequence length="136" mass="15618">MRNHLERPIGERQERRELLVNRPSRAAHVVLYTFVVLSDDRERAWAGHHVLRASEHEDLPVSRRHEQPDATVRDSLAVGLVYWKSWTVDPGTTSGDGLQQLRRSDRRVRVAFDAWEASEEKQRASHACASGESERA</sequence>
<dbReference type="AlphaFoldDB" id="A0A7S3AR78"/>
<evidence type="ECO:0000256" key="1">
    <source>
        <dbReference type="SAM" id="MobiDB-lite"/>
    </source>
</evidence>
<dbReference type="EMBL" id="HBHX01023745">
    <property type="protein sequence ID" value="CAE0112536.1"/>
    <property type="molecule type" value="Transcribed_RNA"/>
</dbReference>
<protein>
    <submittedName>
        <fullName evidence="2">Uncharacterized protein</fullName>
    </submittedName>
</protein>
<name>A0A7S3AR78_9EUKA</name>
<organism evidence="2">
    <name type="scientific">Haptolina ericina</name>
    <dbReference type="NCBI Taxonomy" id="156174"/>
    <lineage>
        <taxon>Eukaryota</taxon>
        <taxon>Haptista</taxon>
        <taxon>Haptophyta</taxon>
        <taxon>Prymnesiophyceae</taxon>
        <taxon>Prymnesiales</taxon>
        <taxon>Prymnesiaceae</taxon>
        <taxon>Haptolina</taxon>
    </lineage>
</organism>
<accession>A0A7S3AR78</accession>
<gene>
    <name evidence="2" type="ORF">HERI1096_LOCUS13196</name>
</gene>
<proteinExistence type="predicted"/>
<reference evidence="2" key="1">
    <citation type="submission" date="2021-01" db="EMBL/GenBank/DDBJ databases">
        <authorList>
            <person name="Corre E."/>
            <person name="Pelletier E."/>
            <person name="Niang G."/>
            <person name="Scheremetjew M."/>
            <person name="Finn R."/>
            <person name="Kale V."/>
            <person name="Holt S."/>
            <person name="Cochrane G."/>
            <person name="Meng A."/>
            <person name="Brown T."/>
            <person name="Cohen L."/>
        </authorList>
    </citation>
    <scope>NUCLEOTIDE SEQUENCE</scope>
    <source>
        <strain evidence="2">CCMP281</strain>
    </source>
</reference>
<feature type="region of interest" description="Disordered" evidence="1">
    <location>
        <begin position="117"/>
        <end position="136"/>
    </location>
</feature>